<dbReference type="Gene3D" id="3.90.190.10">
    <property type="entry name" value="Protein tyrosine phosphatase superfamily"/>
    <property type="match status" value="1"/>
</dbReference>
<dbReference type="InterPro" id="IPR050348">
    <property type="entry name" value="Protein-Tyr_Phosphatase"/>
</dbReference>
<dbReference type="PROSITE" id="PS50055">
    <property type="entry name" value="TYR_PHOSPHATASE_PTP"/>
    <property type="match status" value="1"/>
</dbReference>
<evidence type="ECO:0000313" key="4">
    <source>
        <dbReference type="EMBL" id="QKU35807.1"/>
    </source>
</evidence>
<dbReference type="PROSITE" id="PS00383">
    <property type="entry name" value="TYR_PHOSPHATASE_1"/>
    <property type="match status" value="1"/>
</dbReference>
<feature type="domain" description="Tyrosine specific protein phosphatases" evidence="3">
    <location>
        <begin position="214"/>
        <end position="298"/>
    </location>
</feature>
<evidence type="ECO:0000259" key="2">
    <source>
        <dbReference type="PROSITE" id="PS50055"/>
    </source>
</evidence>
<dbReference type="InterPro" id="IPR003595">
    <property type="entry name" value="Tyr_Pase_cat"/>
</dbReference>
<dbReference type="CDD" id="cd00047">
    <property type="entry name" value="PTPc"/>
    <property type="match status" value="1"/>
</dbReference>
<reference evidence="4" key="1">
    <citation type="submission" date="2017-01" db="EMBL/GenBank/DDBJ databases">
        <authorList>
            <person name="Assis F.L."/>
            <person name="Abrahao J.S."/>
            <person name="Silva L."/>
            <person name="Khalil J.B."/>
            <person name="Rodrigues R."/>
            <person name="Silva L.S."/>
            <person name="Arantes T."/>
            <person name="Boratto P."/>
            <person name="Andrade M."/>
            <person name="Kroon E.G."/>
            <person name="Ribeiro B."/>
            <person name="Bergier I."/>
            <person name="Seligmann H."/>
            <person name="Ghigo E."/>
            <person name="Colson P."/>
            <person name="Levasseur A."/>
            <person name="Raoult D."/>
            <person name="Scola B.L."/>
        </authorList>
    </citation>
    <scope>NUCLEOTIDE SEQUENCE</scope>
    <source>
        <strain evidence="4">Soda lake</strain>
    </source>
</reference>
<protein>
    <recommendedName>
        <fullName evidence="5">Protein tyrosine phosphatase</fullName>
    </recommendedName>
</protein>
<organism evidence="4">
    <name type="scientific">Tupanvirus soda lake</name>
    <dbReference type="NCBI Taxonomy" id="2126985"/>
    <lineage>
        <taxon>Viruses</taxon>
        <taxon>Varidnaviria</taxon>
        <taxon>Bamfordvirae</taxon>
        <taxon>Nucleocytoviricota</taxon>
        <taxon>Megaviricetes</taxon>
        <taxon>Imitervirales</taxon>
        <taxon>Mimiviridae</taxon>
        <taxon>Megamimivirinae</taxon>
        <taxon>Tupanvirus</taxon>
        <taxon>Tupanvirus salinum</taxon>
    </lineage>
</organism>
<dbReference type="Pfam" id="PF00102">
    <property type="entry name" value="Y_phosphatase"/>
    <property type="match status" value="1"/>
</dbReference>
<dbReference type="RefSeq" id="YP_010782489.1">
    <property type="nucleotide sequence ID" value="NC_075039.1"/>
</dbReference>
<dbReference type="InterPro" id="IPR000242">
    <property type="entry name" value="PTP_cat"/>
</dbReference>
<keyword evidence="1" id="KW-0175">Coiled coil</keyword>
<dbReference type="SMART" id="SM00404">
    <property type="entry name" value="PTPc_motif"/>
    <property type="match status" value="1"/>
</dbReference>
<proteinExistence type="predicted"/>
<feature type="coiled-coil region" evidence="1">
    <location>
        <begin position="6"/>
        <end position="40"/>
    </location>
</feature>
<accession>A0A6N1NTU9</accession>
<dbReference type="PANTHER" id="PTHR19134:SF449">
    <property type="entry name" value="TYROSINE-PROTEIN PHOSPHATASE 1"/>
    <property type="match status" value="1"/>
</dbReference>
<dbReference type="KEGG" id="vg:80519253"/>
<evidence type="ECO:0008006" key="5">
    <source>
        <dbReference type="Google" id="ProtNLM"/>
    </source>
</evidence>
<dbReference type="GeneID" id="80519253"/>
<dbReference type="EMBL" id="KY523104">
    <property type="protein sequence ID" value="QKU35807.1"/>
    <property type="molecule type" value="Genomic_DNA"/>
</dbReference>
<evidence type="ECO:0000259" key="3">
    <source>
        <dbReference type="PROSITE" id="PS50056"/>
    </source>
</evidence>
<dbReference type="InterPro" id="IPR029021">
    <property type="entry name" value="Prot-tyrosine_phosphatase-like"/>
</dbReference>
<name>A0A6N1NTU9_9VIRU</name>
<feature type="domain" description="Tyrosine-protein phosphatase" evidence="2">
    <location>
        <begin position="30"/>
        <end position="307"/>
    </location>
</feature>
<reference evidence="4" key="2">
    <citation type="journal article" date="2018" name="Nat. Commun.">
        <title>Tailed giant Tupanvirus possesses the most complete translational apparatus of the known virosphere.</title>
        <authorList>
            <person name="Abrahao J."/>
            <person name="Silva L."/>
            <person name="Silva L.S."/>
            <person name="Khalil J.Y.B."/>
            <person name="Rodrigues R."/>
            <person name="Arantes T."/>
            <person name="Assis F."/>
            <person name="Boratto P."/>
            <person name="Andrade M."/>
            <person name="Kroon E.G."/>
            <person name="Ribeiro B."/>
            <person name="Bergier I."/>
            <person name="Seligmann H."/>
            <person name="Ghigo E."/>
            <person name="Colson P."/>
            <person name="Levasseur A."/>
            <person name="Kroemer G."/>
            <person name="Raoult D."/>
            <person name="La Scola B."/>
        </authorList>
    </citation>
    <scope>NUCLEOTIDE SEQUENCE [LARGE SCALE GENOMIC DNA]</scope>
    <source>
        <strain evidence="4">Soda lake</strain>
    </source>
</reference>
<dbReference type="InterPro" id="IPR016130">
    <property type="entry name" value="Tyr_Pase_AS"/>
</dbReference>
<dbReference type="PROSITE" id="PS50056">
    <property type="entry name" value="TYR_PHOSPHATASE_2"/>
    <property type="match status" value="1"/>
</dbReference>
<evidence type="ECO:0000256" key="1">
    <source>
        <dbReference type="SAM" id="Coils"/>
    </source>
</evidence>
<dbReference type="PANTHER" id="PTHR19134">
    <property type="entry name" value="RECEPTOR-TYPE TYROSINE-PROTEIN PHOSPHATASE"/>
    <property type="match status" value="1"/>
</dbReference>
<dbReference type="SUPFAM" id="SSF52799">
    <property type="entry name" value="(Phosphotyrosine protein) phosphatases II"/>
    <property type="match status" value="1"/>
</dbReference>
<dbReference type="GO" id="GO:0004725">
    <property type="term" value="F:protein tyrosine phosphatase activity"/>
    <property type="evidence" value="ECO:0007669"/>
    <property type="project" value="InterPro"/>
</dbReference>
<dbReference type="SMART" id="SM00194">
    <property type="entry name" value="PTPc"/>
    <property type="match status" value="1"/>
</dbReference>
<dbReference type="InterPro" id="IPR000387">
    <property type="entry name" value="Tyr_Pase_dom"/>
</dbReference>
<dbReference type="PRINTS" id="PR00700">
    <property type="entry name" value="PRTYPHPHTASE"/>
</dbReference>
<sequence>MTDSRRNIVESMLEKLESEYKNLTSDEKTLSQMYEEIEEKSKEIQYDYRVARDLTNVMRNRYCNILPTESSRFKSENLPYINASLVKDKYILTQGPLSSYINEFWTMVWDSNADTIVCLTNQYENTRSKFDSYFNDKMQEGYKQYTVKVNNIIKHDGYNLVVRSIQLTKYDVSYKSDPFNLNEIEIVMSNEQVRLINHIQYTGWPDHGLPADVNEFLKILQVLDEVTNRKNPLIIHCSAGVGRTGTLTVVLEILDMIKSVLAFNTEGIVEPDKIDIPNLIINLRQYREGLVQSDEQFEFCYLAVIEGIKMLLS</sequence>